<dbReference type="GO" id="GO:0003887">
    <property type="term" value="F:DNA-directed DNA polymerase activity"/>
    <property type="evidence" value="ECO:0007669"/>
    <property type="project" value="UniProtKB-UniRule"/>
</dbReference>
<feature type="site" description="Substrate discrimination" evidence="16">
    <location>
        <position position="13"/>
    </location>
</feature>
<evidence type="ECO:0000256" key="8">
    <source>
        <dbReference type="ARBA" id="ARBA00022705"/>
    </source>
</evidence>
<evidence type="ECO:0000259" key="17">
    <source>
        <dbReference type="PROSITE" id="PS50173"/>
    </source>
</evidence>
<comment type="function">
    <text evidence="16">Poorly processive, error-prone DNA polymerase involved in untargeted mutagenesis. Copies undamaged DNA at stalled replication forks, which arise in vivo from mismatched or misaligned primer ends. These misaligned primers can be extended by PolIV. Exhibits no 3'-5' exonuclease (proofreading) activity. May be involved in translesional synthesis, in conjunction with the beta clamp from PolIII.</text>
</comment>
<feature type="active site" evidence="16">
    <location>
        <position position="103"/>
    </location>
</feature>
<dbReference type="Gene3D" id="3.30.70.270">
    <property type="match status" value="1"/>
</dbReference>
<dbReference type="Pfam" id="PF21999">
    <property type="entry name" value="IMS_HHH_1"/>
    <property type="match status" value="1"/>
</dbReference>
<dbReference type="EMBL" id="JABGBN010000002">
    <property type="protein sequence ID" value="NOL51263.1"/>
    <property type="molecule type" value="Genomic_DNA"/>
</dbReference>
<comment type="cofactor">
    <cofactor evidence="16">
        <name>Mg(2+)</name>
        <dbReference type="ChEBI" id="CHEBI:18420"/>
    </cofactor>
    <text evidence="16">Binds 2 magnesium ions per subunit.</text>
</comment>
<dbReference type="Proteomes" id="UP000537862">
    <property type="component" value="Unassembled WGS sequence"/>
</dbReference>
<dbReference type="GO" id="GO:0042276">
    <property type="term" value="P:error-prone translesion synthesis"/>
    <property type="evidence" value="ECO:0007669"/>
    <property type="project" value="TreeGrafter"/>
</dbReference>
<dbReference type="InterPro" id="IPR043128">
    <property type="entry name" value="Rev_trsase/Diguanyl_cyclase"/>
</dbReference>
<dbReference type="Gene3D" id="3.40.1170.60">
    <property type="match status" value="1"/>
</dbReference>
<dbReference type="NCBIfam" id="NF002677">
    <property type="entry name" value="PRK02406.1"/>
    <property type="match status" value="1"/>
</dbReference>
<comment type="similarity">
    <text evidence="2 16">Belongs to the DNA polymerase type-Y family.</text>
</comment>
<dbReference type="EC" id="2.7.7.7" evidence="16"/>
<dbReference type="FunFam" id="3.40.1170.60:FF:000001">
    <property type="entry name" value="DNA polymerase IV"/>
    <property type="match status" value="1"/>
</dbReference>
<keyword evidence="10 16" id="KW-0227">DNA damage</keyword>
<feature type="binding site" evidence="16">
    <location>
        <position position="8"/>
    </location>
    <ligand>
        <name>Mg(2+)</name>
        <dbReference type="ChEBI" id="CHEBI:18420"/>
    </ligand>
</feature>
<keyword evidence="11 16" id="KW-0460">Magnesium</keyword>
<evidence type="ECO:0000256" key="15">
    <source>
        <dbReference type="ARBA" id="ARBA00049244"/>
    </source>
</evidence>
<dbReference type="CDD" id="cd03586">
    <property type="entry name" value="PolY_Pol_IV_kappa"/>
    <property type="match status" value="1"/>
</dbReference>
<keyword evidence="7 16" id="KW-0548">Nucleotidyltransferase</keyword>
<dbReference type="GO" id="GO:0009432">
    <property type="term" value="P:SOS response"/>
    <property type="evidence" value="ECO:0007669"/>
    <property type="project" value="TreeGrafter"/>
</dbReference>
<dbReference type="Pfam" id="PF00817">
    <property type="entry name" value="IMS"/>
    <property type="match status" value="1"/>
</dbReference>
<dbReference type="Gene3D" id="3.30.1490.100">
    <property type="entry name" value="DNA polymerase, Y-family, little finger domain"/>
    <property type="match status" value="1"/>
</dbReference>
<feature type="binding site" evidence="16">
    <location>
        <position position="102"/>
    </location>
    <ligand>
        <name>Mg(2+)</name>
        <dbReference type="ChEBI" id="CHEBI:18420"/>
    </ligand>
</feature>
<keyword evidence="9 16" id="KW-0479">Metal-binding</keyword>
<dbReference type="SUPFAM" id="SSF56672">
    <property type="entry name" value="DNA/RNA polymerases"/>
    <property type="match status" value="1"/>
</dbReference>
<sequence length="352" mass="40119">MRKIIHIDMDAFYASVELRENPHLKGHPVVVAWDSPRSVICAASYEARQFGLRSAMSVSRAKKLCPHAIYIPPHFDLYRAVSRQVRAIFEQYTPLIEPLSLDEAYLDVTHNLKGIASATEVANRIRAEIFETTQLTASAGVAPNKFIAKIASDWNKPNGICVVPPKKVMEFLLPLPLEKIPGVGKVTLKKFHQLKMFTIADMAQRSVDELVHHFGKYGFRLHELARGIDERPVEERQLAKQISTETTFEEDKPIAQMKGDVHTLCEKLWTQTLRKKRFGRTITVKLKTQQFKVITRSKTFGVAFNNPEDLEKVVLGILRDIYREMPKQLFRLLGVGLSSFNDEDEVQQLVLL</sequence>
<evidence type="ECO:0000256" key="13">
    <source>
        <dbReference type="ARBA" id="ARBA00023125"/>
    </source>
</evidence>
<comment type="subcellular location">
    <subcellularLocation>
        <location evidence="1 16">Cytoplasm</location>
    </subcellularLocation>
</comment>
<evidence type="ECO:0000256" key="7">
    <source>
        <dbReference type="ARBA" id="ARBA00022695"/>
    </source>
</evidence>
<dbReference type="RefSeq" id="WP_171679960.1">
    <property type="nucleotide sequence ID" value="NZ_JABGBN010000002.1"/>
</dbReference>
<dbReference type="PROSITE" id="PS50173">
    <property type="entry name" value="UMUC"/>
    <property type="match status" value="1"/>
</dbReference>
<dbReference type="InterPro" id="IPR050116">
    <property type="entry name" value="DNA_polymerase-Y"/>
</dbReference>
<dbReference type="GO" id="GO:0006261">
    <property type="term" value="P:DNA-templated DNA replication"/>
    <property type="evidence" value="ECO:0007669"/>
    <property type="project" value="UniProtKB-UniRule"/>
</dbReference>
<evidence type="ECO:0000256" key="10">
    <source>
        <dbReference type="ARBA" id="ARBA00022763"/>
    </source>
</evidence>
<evidence type="ECO:0000256" key="5">
    <source>
        <dbReference type="ARBA" id="ARBA00022490"/>
    </source>
</evidence>
<evidence type="ECO:0000256" key="1">
    <source>
        <dbReference type="ARBA" id="ARBA00004496"/>
    </source>
</evidence>
<dbReference type="InterPro" id="IPR022880">
    <property type="entry name" value="DNApol_IV"/>
</dbReference>
<dbReference type="PANTHER" id="PTHR11076:SF33">
    <property type="entry name" value="DNA POLYMERASE KAPPA"/>
    <property type="match status" value="1"/>
</dbReference>
<dbReference type="FunFam" id="3.30.1490.100:FF:000004">
    <property type="entry name" value="DNA polymerase IV"/>
    <property type="match status" value="1"/>
</dbReference>
<dbReference type="GO" id="GO:0006281">
    <property type="term" value="P:DNA repair"/>
    <property type="evidence" value="ECO:0007669"/>
    <property type="project" value="UniProtKB-UniRule"/>
</dbReference>
<dbReference type="GO" id="GO:0000287">
    <property type="term" value="F:magnesium ion binding"/>
    <property type="evidence" value="ECO:0007669"/>
    <property type="project" value="UniProtKB-UniRule"/>
</dbReference>
<dbReference type="PANTHER" id="PTHR11076">
    <property type="entry name" value="DNA REPAIR POLYMERASE UMUC / TRANSFERASE FAMILY MEMBER"/>
    <property type="match status" value="1"/>
</dbReference>
<comment type="catalytic activity">
    <reaction evidence="15 16">
        <text>DNA(n) + a 2'-deoxyribonucleoside 5'-triphosphate = DNA(n+1) + diphosphate</text>
        <dbReference type="Rhea" id="RHEA:22508"/>
        <dbReference type="Rhea" id="RHEA-COMP:17339"/>
        <dbReference type="Rhea" id="RHEA-COMP:17340"/>
        <dbReference type="ChEBI" id="CHEBI:33019"/>
        <dbReference type="ChEBI" id="CHEBI:61560"/>
        <dbReference type="ChEBI" id="CHEBI:173112"/>
        <dbReference type="EC" id="2.7.7.7"/>
    </reaction>
</comment>
<dbReference type="GO" id="GO:0005829">
    <property type="term" value="C:cytosol"/>
    <property type="evidence" value="ECO:0007669"/>
    <property type="project" value="TreeGrafter"/>
</dbReference>
<evidence type="ECO:0000256" key="9">
    <source>
        <dbReference type="ARBA" id="ARBA00022723"/>
    </source>
</evidence>
<keyword evidence="19" id="KW-1185">Reference proteome</keyword>
<keyword evidence="8 16" id="KW-0235">DNA replication</keyword>
<keyword evidence="5 16" id="KW-0963">Cytoplasm</keyword>
<keyword evidence="13 16" id="KW-0238">DNA-binding</keyword>
<evidence type="ECO:0000256" key="16">
    <source>
        <dbReference type="HAMAP-Rule" id="MF_01113"/>
    </source>
</evidence>
<dbReference type="AlphaFoldDB" id="A0A849P5G2"/>
<keyword evidence="14 16" id="KW-0234">DNA repair</keyword>
<gene>
    <name evidence="16 18" type="primary">dinB</name>
    <name evidence="18" type="ORF">HKX39_03625</name>
</gene>
<evidence type="ECO:0000256" key="3">
    <source>
        <dbReference type="ARBA" id="ARBA00011245"/>
    </source>
</evidence>
<dbReference type="InterPro" id="IPR017961">
    <property type="entry name" value="DNA_pol_Y-fam_little_finger"/>
</dbReference>
<dbReference type="InterPro" id="IPR001126">
    <property type="entry name" value="UmuC"/>
</dbReference>
<comment type="subunit">
    <text evidence="3 16">Monomer.</text>
</comment>
<dbReference type="InterPro" id="IPR053848">
    <property type="entry name" value="IMS_HHH_1"/>
</dbReference>
<evidence type="ECO:0000256" key="11">
    <source>
        <dbReference type="ARBA" id="ARBA00022842"/>
    </source>
</evidence>
<keyword evidence="6 16" id="KW-0808">Transferase</keyword>
<dbReference type="Pfam" id="PF11799">
    <property type="entry name" value="IMS_C"/>
    <property type="match status" value="1"/>
</dbReference>
<evidence type="ECO:0000313" key="19">
    <source>
        <dbReference type="Proteomes" id="UP000537862"/>
    </source>
</evidence>
<evidence type="ECO:0000256" key="14">
    <source>
        <dbReference type="ARBA" id="ARBA00023204"/>
    </source>
</evidence>
<evidence type="ECO:0000313" key="18">
    <source>
        <dbReference type="EMBL" id="NOL51263.1"/>
    </source>
</evidence>
<evidence type="ECO:0000256" key="2">
    <source>
        <dbReference type="ARBA" id="ARBA00010945"/>
    </source>
</evidence>
<proteinExistence type="inferred from homology"/>
<dbReference type="InterPro" id="IPR043502">
    <property type="entry name" value="DNA/RNA_pol_sf"/>
</dbReference>
<accession>A0A849P5G2</accession>
<keyword evidence="12 16" id="KW-0239">DNA-directed DNA polymerase</keyword>
<evidence type="ECO:0000256" key="12">
    <source>
        <dbReference type="ARBA" id="ARBA00022932"/>
    </source>
</evidence>
<comment type="caution">
    <text evidence="18">The sequence shown here is derived from an EMBL/GenBank/DDBJ whole genome shotgun (WGS) entry which is preliminary data.</text>
</comment>
<name>A0A849P5G2_9BURK</name>
<organism evidence="18 19">
    <name type="scientific">Pelistega suis</name>
    <dbReference type="NCBI Taxonomy" id="1631957"/>
    <lineage>
        <taxon>Bacteria</taxon>
        <taxon>Pseudomonadati</taxon>
        <taxon>Pseudomonadota</taxon>
        <taxon>Betaproteobacteria</taxon>
        <taxon>Burkholderiales</taxon>
        <taxon>Alcaligenaceae</taxon>
        <taxon>Pelistega</taxon>
    </lineage>
</organism>
<reference evidence="18 19" key="1">
    <citation type="submission" date="2020-05" db="EMBL/GenBank/DDBJ databases">
        <authorList>
            <person name="Niu N."/>
        </authorList>
    </citation>
    <scope>NUCLEOTIDE SEQUENCE [LARGE SCALE GENOMIC DNA]</scope>
    <source>
        <strain evidence="18 19">3340-03</strain>
    </source>
</reference>
<evidence type="ECO:0000256" key="6">
    <source>
        <dbReference type="ARBA" id="ARBA00022679"/>
    </source>
</evidence>
<evidence type="ECO:0000256" key="4">
    <source>
        <dbReference type="ARBA" id="ARBA00022457"/>
    </source>
</evidence>
<dbReference type="HAMAP" id="MF_01113">
    <property type="entry name" value="DNApol_IV"/>
    <property type="match status" value="1"/>
</dbReference>
<dbReference type="SUPFAM" id="SSF100879">
    <property type="entry name" value="Lesion bypass DNA polymerase (Y-family), little finger domain"/>
    <property type="match status" value="1"/>
</dbReference>
<feature type="domain" description="UmuC" evidence="17">
    <location>
        <begin position="4"/>
        <end position="184"/>
    </location>
</feature>
<dbReference type="InterPro" id="IPR036775">
    <property type="entry name" value="DNA_pol_Y-fam_lit_finger_sf"/>
</dbReference>
<keyword evidence="4 16" id="KW-0515">Mutator protein</keyword>
<dbReference type="Gene3D" id="1.10.150.20">
    <property type="entry name" value="5' to 3' exonuclease, C-terminal subdomain"/>
    <property type="match status" value="1"/>
</dbReference>
<dbReference type="GO" id="GO:0003684">
    <property type="term" value="F:damaged DNA binding"/>
    <property type="evidence" value="ECO:0007669"/>
    <property type="project" value="InterPro"/>
</dbReference>
<protein>
    <recommendedName>
        <fullName evidence="16">DNA polymerase IV</fullName>
        <shortName evidence="16">Pol IV</shortName>
        <ecNumber evidence="16">2.7.7.7</ecNumber>
    </recommendedName>
</protein>